<dbReference type="Pfam" id="PF17248">
    <property type="entry name" value="DUF5317"/>
    <property type="match status" value="1"/>
</dbReference>
<evidence type="ECO:0000256" key="1">
    <source>
        <dbReference type="SAM" id="Phobius"/>
    </source>
</evidence>
<protein>
    <recommendedName>
        <fullName evidence="4">DUF5317 domain-containing protein</fullName>
    </recommendedName>
</protein>
<keyword evidence="3" id="KW-1185">Reference proteome</keyword>
<sequence>MGALLEALVGFSTGRGWLSPEVGGPLAKAGVLACVSYGLLANLRLRSLWFIWLGFALNTLVIVANRGHMPVWLEAVPPEAREGMARQLTARSDAVHSLMTPDTPFYYLGDILPVYWAKSVLSLGDVYLIIGIAALVLELGLEGRRQRQEWGIDIRFDTD</sequence>
<accession>A0A399ELR7</accession>
<feature type="transmembrane region" description="Helical" evidence="1">
    <location>
        <begin position="47"/>
        <end position="64"/>
    </location>
</feature>
<reference evidence="2 3" key="1">
    <citation type="submission" date="2018-08" db="EMBL/GenBank/DDBJ databases">
        <title>Meiothermus terrae DSM 26712 genome sequencing project.</title>
        <authorList>
            <person name="Da Costa M.S."/>
            <person name="Albuquerque L."/>
            <person name="Raposo P."/>
            <person name="Froufe H.J.C."/>
            <person name="Barroso C.S."/>
            <person name="Egas C."/>
        </authorList>
    </citation>
    <scope>NUCLEOTIDE SEQUENCE [LARGE SCALE GENOMIC DNA]</scope>
    <source>
        <strain evidence="2 3">DSM 26712</strain>
    </source>
</reference>
<keyword evidence="1" id="KW-0812">Transmembrane</keyword>
<evidence type="ECO:0008006" key="4">
    <source>
        <dbReference type="Google" id="ProtNLM"/>
    </source>
</evidence>
<keyword evidence="1" id="KW-0472">Membrane</keyword>
<name>A0A399ELR7_9DEIN</name>
<dbReference type="EMBL" id="QXDL01000081">
    <property type="protein sequence ID" value="RIH83999.1"/>
    <property type="molecule type" value="Genomic_DNA"/>
</dbReference>
<gene>
    <name evidence="2" type="ORF">Mterra_02106</name>
</gene>
<dbReference type="Proteomes" id="UP000265715">
    <property type="component" value="Unassembled WGS sequence"/>
</dbReference>
<evidence type="ECO:0000313" key="3">
    <source>
        <dbReference type="Proteomes" id="UP000265715"/>
    </source>
</evidence>
<feature type="transmembrane region" description="Helical" evidence="1">
    <location>
        <begin position="115"/>
        <end position="137"/>
    </location>
</feature>
<proteinExistence type="predicted"/>
<comment type="caution">
    <text evidence="2">The sequence shown here is derived from an EMBL/GenBank/DDBJ whole genome shotgun (WGS) entry which is preliminary data.</text>
</comment>
<dbReference type="RefSeq" id="WP_119315174.1">
    <property type="nucleotide sequence ID" value="NZ_QXDL01000081.1"/>
</dbReference>
<organism evidence="2 3">
    <name type="scientific">Calidithermus terrae</name>
    <dbReference type="NCBI Taxonomy" id="1408545"/>
    <lineage>
        <taxon>Bacteria</taxon>
        <taxon>Thermotogati</taxon>
        <taxon>Deinococcota</taxon>
        <taxon>Deinococci</taxon>
        <taxon>Thermales</taxon>
        <taxon>Thermaceae</taxon>
        <taxon>Calidithermus</taxon>
    </lineage>
</organism>
<evidence type="ECO:0000313" key="2">
    <source>
        <dbReference type="EMBL" id="RIH83999.1"/>
    </source>
</evidence>
<feature type="transmembrane region" description="Helical" evidence="1">
    <location>
        <begin position="22"/>
        <end position="40"/>
    </location>
</feature>
<dbReference type="InterPro" id="IPR035168">
    <property type="entry name" value="DUF5317"/>
</dbReference>
<dbReference type="AlphaFoldDB" id="A0A399ELR7"/>
<dbReference type="OrthoDB" id="37447at2"/>
<keyword evidence="1" id="KW-1133">Transmembrane helix</keyword>